<proteinExistence type="predicted"/>
<dbReference type="GO" id="GO:0071111">
    <property type="term" value="F:cyclic-guanylate-specific phosphodiesterase activity"/>
    <property type="evidence" value="ECO:0007669"/>
    <property type="project" value="InterPro"/>
</dbReference>
<feature type="domain" description="EAL" evidence="1">
    <location>
        <begin position="8"/>
        <end position="262"/>
    </location>
</feature>
<dbReference type="OrthoDB" id="9813903at2"/>
<dbReference type="Gene3D" id="3.30.450.20">
    <property type="entry name" value="PAS domain"/>
    <property type="match status" value="1"/>
</dbReference>
<evidence type="ECO:0000313" key="2">
    <source>
        <dbReference type="EMBL" id="TCK60556.1"/>
    </source>
</evidence>
<dbReference type="InterPro" id="IPR035919">
    <property type="entry name" value="EAL_sf"/>
</dbReference>
<dbReference type="Pfam" id="PF00563">
    <property type="entry name" value="EAL"/>
    <property type="match status" value="1"/>
</dbReference>
<dbReference type="EMBL" id="SMGG01000004">
    <property type="protein sequence ID" value="TCK60556.1"/>
    <property type="molecule type" value="Genomic_DNA"/>
</dbReference>
<comment type="caution">
    <text evidence="2">The sequence shown here is derived from an EMBL/GenBank/DDBJ whole genome shotgun (WGS) entry which is preliminary data.</text>
</comment>
<organism evidence="2 3">
    <name type="scientific">Seleniivibrio woodruffii</name>
    <dbReference type="NCBI Taxonomy" id="1078050"/>
    <lineage>
        <taxon>Bacteria</taxon>
        <taxon>Pseudomonadati</taxon>
        <taxon>Deferribacterota</taxon>
        <taxon>Deferribacteres</taxon>
        <taxon>Deferribacterales</taxon>
        <taxon>Geovibrionaceae</taxon>
        <taxon>Seleniivibrio</taxon>
    </lineage>
</organism>
<gene>
    <name evidence="2" type="ORF">C8D98_1433</name>
</gene>
<dbReference type="InterPro" id="IPR029151">
    <property type="entry name" value="Sensor-like_sf"/>
</dbReference>
<dbReference type="InterPro" id="IPR050706">
    <property type="entry name" value="Cyclic-di-GMP_PDE-like"/>
</dbReference>
<accession>A0A4R1K8B4</accession>
<protein>
    <submittedName>
        <fullName evidence="2">EAL domain-containing protein (Putative c-di-GMP-specific phosphodiesterase class I)</fullName>
    </submittedName>
</protein>
<dbReference type="Gene3D" id="3.20.20.450">
    <property type="entry name" value="EAL domain"/>
    <property type="match status" value="1"/>
</dbReference>
<dbReference type="PANTHER" id="PTHR33121">
    <property type="entry name" value="CYCLIC DI-GMP PHOSPHODIESTERASE PDEF"/>
    <property type="match status" value="1"/>
</dbReference>
<evidence type="ECO:0000259" key="1">
    <source>
        <dbReference type="PROSITE" id="PS50883"/>
    </source>
</evidence>
<keyword evidence="3" id="KW-1185">Reference proteome</keyword>
<dbReference type="Proteomes" id="UP000294614">
    <property type="component" value="Unassembled WGS sequence"/>
</dbReference>
<dbReference type="SUPFAM" id="SSF103190">
    <property type="entry name" value="Sensory domain-like"/>
    <property type="match status" value="1"/>
</dbReference>
<name>A0A4R1K8B4_9BACT</name>
<dbReference type="PANTHER" id="PTHR33121:SF76">
    <property type="entry name" value="SIGNALING PROTEIN"/>
    <property type="match status" value="1"/>
</dbReference>
<dbReference type="SMART" id="SM00052">
    <property type="entry name" value="EAL"/>
    <property type="match status" value="1"/>
</dbReference>
<dbReference type="SUPFAM" id="SSF141868">
    <property type="entry name" value="EAL domain-like"/>
    <property type="match status" value="1"/>
</dbReference>
<sequence length="420" mass="47999">MKATEQPLEQVQFDIAEIVEKELIRIEFQPILSLKLKKAVGVEALCRGINPADRTVISPIALFTEAKKHKMVLALDRLCRKKAMIEFSKIPDHDNLVLFLNFDASVLDNVIDEDKSWTKIYADEAGLKYQNIAVEILESKIENNSKLEAITEKFSSLGMFVVLDDFGALHSNLNRLVISKPDIIKIDRSLIHNVSQSYYQQSIIKSIIDLGKKIGSLTLAEGVESKEDVMKCHELGADLFQGFFFARPKSISDFQEFSCKTLMDNISFEIKDYMALSLEQKRFQHASFESILNRMLDEVVNSQPSEFQQISWDFIKTHKDIECVYFLNDDGVQFGDTICGFDIPDNEHSLFHPSKTGTDHSLKEYFYFINSLNLLSYYTDPYISLATGMLCRTMAKRFDCGDKNFILCIDFIDSRACNLL</sequence>
<dbReference type="PROSITE" id="PS50883">
    <property type="entry name" value="EAL"/>
    <property type="match status" value="1"/>
</dbReference>
<evidence type="ECO:0000313" key="3">
    <source>
        <dbReference type="Proteomes" id="UP000294614"/>
    </source>
</evidence>
<dbReference type="CDD" id="cd01948">
    <property type="entry name" value="EAL"/>
    <property type="match status" value="1"/>
</dbReference>
<dbReference type="InterPro" id="IPR001633">
    <property type="entry name" value="EAL_dom"/>
</dbReference>
<dbReference type="AlphaFoldDB" id="A0A4R1K8B4"/>
<reference evidence="2 3" key="1">
    <citation type="submission" date="2019-03" db="EMBL/GenBank/DDBJ databases">
        <title>Genomic Encyclopedia of Type Strains, Phase IV (KMG-IV): sequencing the most valuable type-strain genomes for metagenomic binning, comparative biology and taxonomic classification.</title>
        <authorList>
            <person name="Goeker M."/>
        </authorList>
    </citation>
    <scope>NUCLEOTIDE SEQUENCE [LARGE SCALE GENOMIC DNA]</scope>
    <source>
        <strain evidence="2 3">DSM 24984</strain>
    </source>
</reference>